<dbReference type="Proteomes" id="UP000018211">
    <property type="component" value="Unassembled WGS sequence"/>
</dbReference>
<dbReference type="SMART" id="SM00086">
    <property type="entry name" value="PAC"/>
    <property type="match status" value="1"/>
</dbReference>
<dbReference type="EMBL" id="CAOF01000189">
    <property type="protein sequence ID" value="CCO49886.1"/>
    <property type="molecule type" value="Genomic_DNA"/>
</dbReference>
<dbReference type="SMART" id="SM00387">
    <property type="entry name" value="HATPase_c"/>
    <property type="match status" value="1"/>
</dbReference>
<evidence type="ECO:0000256" key="4">
    <source>
        <dbReference type="ARBA" id="ARBA00022679"/>
    </source>
</evidence>
<feature type="domain" description="Response regulatory" evidence="15">
    <location>
        <begin position="685"/>
        <end position="802"/>
    </location>
</feature>
<evidence type="ECO:0000256" key="6">
    <source>
        <dbReference type="ARBA" id="ARBA00022777"/>
    </source>
</evidence>
<dbReference type="SMART" id="SM00388">
    <property type="entry name" value="HisKA"/>
    <property type="match status" value="1"/>
</dbReference>
<evidence type="ECO:0000256" key="12">
    <source>
        <dbReference type="PROSITE-ProRule" id="PRU00169"/>
    </source>
</evidence>
<dbReference type="GO" id="GO:0000155">
    <property type="term" value="F:phosphorelay sensor kinase activity"/>
    <property type="evidence" value="ECO:0007669"/>
    <property type="project" value="InterPro"/>
</dbReference>
<feature type="transmembrane region" description="Helical" evidence="13">
    <location>
        <begin position="247"/>
        <end position="269"/>
    </location>
</feature>
<evidence type="ECO:0000259" key="17">
    <source>
        <dbReference type="PROSITE" id="PS50113"/>
    </source>
</evidence>
<dbReference type="CDD" id="cd00082">
    <property type="entry name" value="HisKA"/>
    <property type="match status" value="1"/>
</dbReference>
<dbReference type="PANTHER" id="PTHR43047:SF78">
    <property type="entry name" value="SENSORY_REGULATORY PROTEIN RPFC"/>
    <property type="match status" value="1"/>
</dbReference>
<keyword evidence="4" id="KW-0808">Transferase</keyword>
<dbReference type="InterPro" id="IPR035965">
    <property type="entry name" value="PAS-like_dom_sf"/>
</dbReference>
<dbReference type="PROSITE" id="PS50113">
    <property type="entry name" value="PAC"/>
    <property type="match status" value="1"/>
</dbReference>
<evidence type="ECO:0000256" key="13">
    <source>
        <dbReference type="SAM" id="Phobius"/>
    </source>
</evidence>
<feature type="domain" description="PAS" evidence="16">
    <location>
        <begin position="301"/>
        <end position="372"/>
    </location>
</feature>
<dbReference type="Gene3D" id="1.10.287.130">
    <property type="match status" value="1"/>
</dbReference>
<dbReference type="GO" id="GO:0005524">
    <property type="term" value="F:ATP binding"/>
    <property type="evidence" value="ECO:0007669"/>
    <property type="project" value="UniProtKB-KW"/>
</dbReference>
<dbReference type="Gene3D" id="3.40.50.2300">
    <property type="match status" value="1"/>
</dbReference>
<dbReference type="RefSeq" id="WP_022613890.1">
    <property type="nucleotide sequence ID" value="NZ_LK391965.1"/>
</dbReference>
<dbReference type="PRINTS" id="PR00344">
    <property type="entry name" value="BCTRLSENSOR"/>
</dbReference>
<evidence type="ECO:0000256" key="2">
    <source>
        <dbReference type="ARBA" id="ARBA00012438"/>
    </source>
</evidence>
<proteinExistence type="predicted"/>
<dbReference type="Pfam" id="PF00072">
    <property type="entry name" value="Response_reg"/>
    <property type="match status" value="1"/>
</dbReference>
<gene>
    <name evidence="18" type="ORF">VIBNISOn1_920021</name>
</gene>
<dbReference type="PROSITE" id="PS50110">
    <property type="entry name" value="RESPONSE_REGULATORY"/>
    <property type="match status" value="1"/>
</dbReference>
<dbReference type="CDD" id="cd17546">
    <property type="entry name" value="REC_hyHK_CKI1_RcsC-like"/>
    <property type="match status" value="1"/>
</dbReference>
<dbReference type="CDD" id="cd00130">
    <property type="entry name" value="PAS"/>
    <property type="match status" value="1"/>
</dbReference>
<dbReference type="GO" id="GO:0016787">
    <property type="term" value="F:hydrolase activity"/>
    <property type="evidence" value="ECO:0007669"/>
    <property type="project" value="UniProtKB-KW"/>
</dbReference>
<dbReference type="InterPro" id="IPR004358">
    <property type="entry name" value="Sig_transdc_His_kin-like_C"/>
</dbReference>
<dbReference type="FunFam" id="1.10.287.130:FF:000002">
    <property type="entry name" value="Two-component osmosensing histidine kinase"/>
    <property type="match status" value="1"/>
</dbReference>
<reference evidence="18 19" key="1">
    <citation type="journal article" date="2013" name="ISME J.">
        <title>Comparative genomics of pathogenic lineages of Vibrio nigripulchritudo identifies virulence-associated traits.</title>
        <authorList>
            <person name="Goudenege D."/>
            <person name="Labreuche Y."/>
            <person name="Krin E."/>
            <person name="Ansquer D."/>
            <person name="Mangenot S."/>
            <person name="Calteau A."/>
            <person name="Medigue C."/>
            <person name="Mazel D."/>
            <person name="Polz M.F."/>
            <person name="Le Roux F."/>
        </authorList>
    </citation>
    <scope>NUCLEOTIDE SEQUENCE [LARGE SCALE GENOMIC DNA]</scope>
    <source>
        <strain evidence="18 19">SOn1</strain>
    </source>
</reference>
<evidence type="ECO:0000256" key="9">
    <source>
        <dbReference type="ARBA" id="ARBA00023012"/>
    </source>
</evidence>
<comment type="catalytic activity">
    <reaction evidence="1">
        <text>ATP + protein L-histidine = ADP + protein N-phospho-L-histidine.</text>
        <dbReference type="EC" id="2.7.13.3"/>
    </reaction>
</comment>
<keyword evidence="13" id="KW-0812">Transmembrane</keyword>
<dbReference type="InterPro" id="IPR001789">
    <property type="entry name" value="Sig_transdc_resp-reg_receiver"/>
</dbReference>
<evidence type="ECO:0000256" key="10">
    <source>
        <dbReference type="ARBA" id="ARBA00064003"/>
    </source>
</evidence>
<feature type="domain" description="PAC" evidence="17">
    <location>
        <begin position="373"/>
        <end position="427"/>
    </location>
</feature>
<dbReference type="InterPro" id="IPR036890">
    <property type="entry name" value="HATPase_C_sf"/>
</dbReference>
<keyword evidence="5" id="KW-0547">Nucleotide-binding</keyword>
<evidence type="ECO:0000256" key="5">
    <source>
        <dbReference type="ARBA" id="ARBA00022741"/>
    </source>
</evidence>
<dbReference type="PROSITE" id="PS50109">
    <property type="entry name" value="HIS_KIN"/>
    <property type="match status" value="1"/>
</dbReference>
<dbReference type="CDD" id="cd16922">
    <property type="entry name" value="HATPase_EvgS-ArcB-TorS-like"/>
    <property type="match status" value="1"/>
</dbReference>
<dbReference type="Pfam" id="PF00512">
    <property type="entry name" value="HisKA"/>
    <property type="match status" value="1"/>
</dbReference>
<keyword evidence="13" id="KW-0472">Membrane</keyword>
<dbReference type="SMART" id="SM00091">
    <property type="entry name" value="PAS"/>
    <property type="match status" value="1"/>
</dbReference>
<name>A0AAV2VZ12_9VIBR</name>
<feature type="transmembrane region" description="Helical" evidence="13">
    <location>
        <begin position="12"/>
        <end position="32"/>
    </location>
</feature>
<dbReference type="Gene3D" id="3.30.450.20">
    <property type="entry name" value="PAS domain"/>
    <property type="match status" value="1"/>
</dbReference>
<dbReference type="SUPFAM" id="SSF55874">
    <property type="entry name" value="ATPase domain of HSP90 chaperone/DNA topoisomerase II/histidine kinase"/>
    <property type="match status" value="1"/>
</dbReference>
<feature type="modified residue" description="4-aspartylphosphate" evidence="12">
    <location>
        <position position="734"/>
    </location>
</feature>
<keyword evidence="9" id="KW-0902">Two-component regulatory system</keyword>
<dbReference type="Pfam" id="PF13426">
    <property type="entry name" value="PAS_9"/>
    <property type="match status" value="1"/>
</dbReference>
<dbReference type="SUPFAM" id="SSF55785">
    <property type="entry name" value="PYP-like sensor domain (PAS domain)"/>
    <property type="match status" value="1"/>
</dbReference>
<dbReference type="InterPro" id="IPR000014">
    <property type="entry name" value="PAS"/>
</dbReference>
<evidence type="ECO:0000256" key="1">
    <source>
        <dbReference type="ARBA" id="ARBA00000085"/>
    </source>
</evidence>
<dbReference type="SMART" id="SM00448">
    <property type="entry name" value="REC"/>
    <property type="match status" value="1"/>
</dbReference>
<dbReference type="PANTHER" id="PTHR43047">
    <property type="entry name" value="TWO-COMPONENT HISTIDINE PROTEIN KINASE"/>
    <property type="match status" value="1"/>
</dbReference>
<dbReference type="SUPFAM" id="SSF52172">
    <property type="entry name" value="CheY-like"/>
    <property type="match status" value="1"/>
</dbReference>
<keyword evidence="8" id="KW-0067">ATP-binding</keyword>
<sequence>MRLLKSLSARHLFVTFIAIVAVLFAVIGGFAINHQSKTTISALQTEASKVEQETAKRYLNQYLLDRQVAFKQMSTSPVLVSAAMGNSVNNLEIRDHINQDRIFKESVSVALFDIANDVVFSEINLTGNKLLAATSVERIFSHNGSSIVSLIKKGRKLYFWMFLPITYNNSVEGVLQVEFLFKDKEFFSALTNDGQRWVALRQFETGVVPEAPEGVNWRIAEVPINDSGLTLLYAVNTASEDKQRSTLLYRLATTTFITLSVCLIGSYFLGSKIMVQPFEELAKSRKKLAESSELLKRQEAESRRLAKVARHAKDVIIITDTHGLVTWVNQAFTQLTEYEPKEIIGRKPGSLLQGPDTNHETKHRLRKAIIEKRHVREEILNYSKSGKSYWIDIDITPVHDEQGRLEGFIAVERDISEKQKMQASLKEALTKAESANTAKSHFLASISHEIRTPMNGILGIAQLMQKTELSTMQREYIDTLCHSGSHMMTLLNDLLDFSKIEAGKLVLSPGNFQLLPLIQEIESTYSPLCTDKGIEFECVHSIDDSVWLFGDKERVRQVIANLVSNATKFTEQGQIKVGFEVQSSEQHHLIVRVEDTGIGISSDRQQSIFDPFIQAESSTTRNYGGTGLGLAIAKQICEAMDGQIALTSKSGLGSIFTASFGLRAGRSEDELTEKPTQSYQGMGRKVLIVEDNRVNIMIIEKFMKARGFECDIAMNGQIAVDMADKNFYPIILMDNHMPEMDGIQATQVIRAQEVSGQSSIIIGCTADAYATTRDAMMNAGCDEVLVKPLKEAHLDDMLHRLHDQLVA</sequence>
<dbReference type="SUPFAM" id="SSF47384">
    <property type="entry name" value="Homodimeric domain of signal transducing histidine kinase"/>
    <property type="match status" value="1"/>
</dbReference>
<dbReference type="InterPro" id="IPR001610">
    <property type="entry name" value="PAC"/>
</dbReference>
<protein>
    <recommendedName>
        <fullName evidence="11">Sensory/regulatory protein RpfC</fullName>
        <ecNumber evidence="2">2.7.13.3</ecNumber>
    </recommendedName>
</protein>
<dbReference type="InterPro" id="IPR036097">
    <property type="entry name" value="HisK_dim/P_sf"/>
</dbReference>
<evidence type="ECO:0000256" key="11">
    <source>
        <dbReference type="ARBA" id="ARBA00068150"/>
    </source>
</evidence>
<evidence type="ECO:0000259" key="14">
    <source>
        <dbReference type="PROSITE" id="PS50109"/>
    </source>
</evidence>
<dbReference type="InterPro" id="IPR005467">
    <property type="entry name" value="His_kinase_dom"/>
</dbReference>
<dbReference type="NCBIfam" id="TIGR00229">
    <property type="entry name" value="sensory_box"/>
    <property type="match status" value="1"/>
</dbReference>
<keyword evidence="3 12" id="KW-0597">Phosphoprotein</keyword>
<evidence type="ECO:0000259" key="16">
    <source>
        <dbReference type="PROSITE" id="PS50112"/>
    </source>
</evidence>
<accession>A0AAV2VZ12</accession>
<dbReference type="InterPro" id="IPR011006">
    <property type="entry name" value="CheY-like_superfamily"/>
</dbReference>
<keyword evidence="7" id="KW-0378">Hydrolase</keyword>
<keyword evidence="13" id="KW-1133">Transmembrane helix</keyword>
<evidence type="ECO:0000259" key="15">
    <source>
        <dbReference type="PROSITE" id="PS50110"/>
    </source>
</evidence>
<dbReference type="PROSITE" id="PS50112">
    <property type="entry name" value="PAS"/>
    <property type="match status" value="1"/>
</dbReference>
<dbReference type="InterPro" id="IPR003661">
    <property type="entry name" value="HisK_dim/P_dom"/>
</dbReference>
<evidence type="ECO:0000256" key="8">
    <source>
        <dbReference type="ARBA" id="ARBA00022840"/>
    </source>
</evidence>
<dbReference type="Pfam" id="PF02518">
    <property type="entry name" value="HATPase_c"/>
    <property type="match status" value="1"/>
</dbReference>
<evidence type="ECO:0000256" key="3">
    <source>
        <dbReference type="ARBA" id="ARBA00022553"/>
    </source>
</evidence>
<dbReference type="EC" id="2.7.13.3" evidence="2"/>
<keyword evidence="6 18" id="KW-0418">Kinase</keyword>
<evidence type="ECO:0000256" key="7">
    <source>
        <dbReference type="ARBA" id="ARBA00022801"/>
    </source>
</evidence>
<dbReference type="AlphaFoldDB" id="A0AAV2VZ12"/>
<comment type="caution">
    <text evidence="18">The sequence shown here is derived from an EMBL/GenBank/DDBJ whole genome shotgun (WGS) entry which is preliminary data.</text>
</comment>
<dbReference type="InterPro" id="IPR000700">
    <property type="entry name" value="PAS-assoc_C"/>
</dbReference>
<dbReference type="Gene3D" id="3.30.565.10">
    <property type="entry name" value="Histidine kinase-like ATPase, C-terminal domain"/>
    <property type="match status" value="1"/>
</dbReference>
<evidence type="ECO:0000313" key="18">
    <source>
        <dbReference type="EMBL" id="CCO49886.1"/>
    </source>
</evidence>
<dbReference type="InterPro" id="IPR003594">
    <property type="entry name" value="HATPase_dom"/>
</dbReference>
<feature type="domain" description="Histidine kinase" evidence="14">
    <location>
        <begin position="445"/>
        <end position="664"/>
    </location>
</feature>
<organism evidence="18 19">
    <name type="scientific">Vibrio nigripulchritudo SOn1</name>
    <dbReference type="NCBI Taxonomy" id="1238450"/>
    <lineage>
        <taxon>Bacteria</taxon>
        <taxon>Pseudomonadati</taxon>
        <taxon>Pseudomonadota</taxon>
        <taxon>Gammaproteobacteria</taxon>
        <taxon>Vibrionales</taxon>
        <taxon>Vibrionaceae</taxon>
        <taxon>Vibrio</taxon>
    </lineage>
</organism>
<comment type="subunit">
    <text evidence="10">At low DSF concentrations, interacts with RpfF.</text>
</comment>
<evidence type="ECO:0000313" key="19">
    <source>
        <dbReference type="Proteomes" id="UP000018211"/>
    </source>
</evidence>
<dbReference type="FunFam" id="3.30.565.10:FF:000010">
    <property type="entry name" value="Sensor histidine kinase RcsC"/>
    <property type="match status" value="1"/>
</dbReference>